<organism evidence="6 7">
    <name type="scientific">Candidatus Ryanbacteria bacterium RIFCSPHIGHO2_02_FULL_45_13b</name>
    <dbReference type="NCBI Taxonomy" id="1802117"/>
    <lineage>
        <taxon>Bacteria</taxon>
        <taxon>Candidatus Ryaniibacteriota</taxon>
    </lineage>
</organism>
<proteinExistence type="inferred from homology"/>
<evidence type="ECO:0000256" key="3">
    <source>
        <dbReference type="ARBA" id="ARBA00023274"/>
    </source>
</evidence>
<keyword evidence="5" id="KW-0694">RNA-binding</keyword>
<dbReference type="InterPro" id="IPR022973">
    <property type="entry name" value="Ribosomal_uL10_bac"/>
</dbReference>
<evidence type="ECO:0000313" key="7">
    <source>
        <dbReference type="Proteomes" id="UP000176576"/>
    </source>
</evidence>
<dbReference type="SUPFAM" id="SSF160369">
    <property type="entry name" value="Ribosomal protein L10-like"/>
    <property type="match status" value="1"/>
</dbReference>
<dbReference type="Proteomes" id="UP000176576">
    <property type="component" value="Unassembled WGS sequence"/>
</dbReference>
<comment type="function">
    <text evidence="5">Forms part of the ribosomal stalk, playing a central role in the interaction of the ribosome with GTP-bound translation factors.</text>
</comment>
<dbReference type="InterPro" id="IPR047865">
    <property type="entry name" value="Ribosomal_uL10_bac_type"/>
</dbReference>
<name>A0A1G2G7X2_9BACT</name>
<dbReference type="Gene3D" id="3.30.70.1730">
    <property type="match status" value="1"/>
</dbReference>
<dbReference type="NCBIfam" id="NF000955">
    <property type="entry name" value="PRK00099.1-1"/>
    <property type="match status" value="1"/>
</dbReference>
<reference evidence="6 7" key="1">
    <citation type="journal article" date="2016" name="Nat. Commun.">
        <title>Thousands of microbial genomes shed light on interconnected biogeochemical processes in an aquifer system.</title>
        <authorList>
            <person name="Anantharaman K."/>
            <person name="Brown C.T."/>
            <person name="Hug L.A."/>
            <person name="Sharon I."/>
            <person name="Castelle C.J."/>
            <person name="Probst A.J."/>
            <person name="Thomas B.C."/>
            <person name="Singh A."/>
            <person name="Wilkins M.J."/>
            <person name="Karaoz U."/>
            <person name="Brodie E.L."/>
            <person name="Williams K.H."/>
            <person name="Hubbard S.S."/>
            <person name="Banfield J.F."/>
        </authorList>
    </citation>
    <scope>NUCLEOTIDE SEQUENCE [LARGE SCALE GENOMIC DNA]</scope>
</reference>
<dbReference type="InterPro" id="IPR001790">
    <property type="entry name" value="Ribosomal_uL10"/>
</dbReference>
<keyword evidence="3 5" id="KW-0687">Ribonucleoprotein</keyword>
<protein>
    <recommendedName>
        <fullName evidence="4 5">Large ribosomal subunit protein uL10</fullName>
    </recommendedName>
</protein>
<keyword evidence="5" id="KW-0699">rRNA-binding</keyword>
<dbReference type="GO" id="GO:0005840">
    <property type="term" value="C:ribosome"/>
    <property type="evidence" value="ECO:0007669"/>
    <property type="project" value="UniProtKB-KW"/>
</dbReference>
<keyword evidence="2 5" id="KW-0689">Ribosomal protein</keyword>
<dbReference type="STRING" id="1802117.A3J54_02705"/>
<dbReference type="GO" id="GO:0070180">
    <property type="term" value="F:large ribosomal subunit rRNA binding"/>
    <property type="evidence" value="ECO:0007669"/>
    <property type="project" value="UniProtKB-UniRule"/>
</dbReference>
<dbReference type="GO" id="GO:1990904">
    <property type="term" value="C:ribonucleoprotein complex"/>
    <property type="evidence" value="ECO:0007669"/>
    <property type="project" value="UniProtKB-KW"/>
</dbReference>
<sequence length="170" mass="18752">MITKVKKEHIVSKLSALFKKADLLVFLKFRGLSVAKASELRRKLREAGASYVVAKKRLARLVLKNEGVEMPKLDGEVAFIMSGEETLVVAKEVYAFSKKNREHATIVGGVFQKSVVDANAITRLANIPSREVLLAQLLGVLQGPMRGFMAVLNGNQRKLVTALKHIADKK</sequence>
<dbReference type="CDD" id="cd05797">
    <property type="entry name" value="Ribosomal_L10"/>
    <property type="match status" value="1"/>
</dbReference>
<evidence type="ECO:0000256" key="4">
    <source>
        <dbReference type="ARBA" id="ARBA00035202"/>
    </source>
</evidence>
<accession>A0A1G2G7X2</accession>
<dbReference type="HAMAP" id="MF_00362">
    <property type="entry name" value="Ribosomal_uL10"/>
    <property type="match status" value="1"/>
</dbReference>
<dbReference type="PANTHER" id="PTHR11560">
    <property type="entry name" value="39S RIBOSOMAL PROTEIN L10, MITOCHONDRIAL"/>
    <property type="match status" value="1"/>
</dbReference>
<dbReference type="InterPro" id="IPR043141">
    <property type="entry name" value="Ribosomal_uL10-like_sf"/>
</dbReference>
<evidence type="ECO:0000256" key="2">
    <source>
        <dbReference type="ARBA" id="ARBA00022980"/>
    </source>
</evidence>
<evidence type="ECO:0000313" key="6">
    <source>
        <dbReference type="EMBL" id="OGZ46297.1"/>
    </source>
</evidence>
<dbReference type="Gene3D" id="6.10.250.290">
    <property type="match status" value="1"/>
</dbReference>
<dbReference type="EMBL" id="MHNN01000012">
    <property type="protein sequence ID" value="OGZ46297.1"/>
    <property type="molecule type" value="Genomic_DNA"/>
</dbReference>
<evidence type="ECO:0000256" key="1">
    <source>
        <dbReference type="ARBA" id="ARBA00008889"/>
    </source>
</evidence>
<dbReference type="GO" id="GO:0006412">
    <property type="term" value="P:translation"/>
    <property type="evidence" value="ECO:0007669"/>
    <property type="project" value="UniProtKB-UniRule"/>
</dbReference>
<gene>
    <name evidence="5" type="primary">rplJ</name>
    <name evidence="6" type="ORF">A3J54_02705</name>
</gene>
<comment type="subunit">
    <text evidence="5">Part of the ribosomal stalk of the 50S ribosomal subunit. The N-terminus interacts with L11 and the large rRNA to form the base of the stalk. The C-terminus forms an elongated spine to which L12 dimers bind in a sequential fashion forming a multimeric L10(L12)X complex.</text>
</comment>
<comment type="caution">
    <text evidence="6">The sequence shown here is derived from an EMBL/GenBank/DDBJ whole genome shotgun (WGS) entry which is preliminary data.</text>
</comment>
<evidence type="ECO:0000256" key="5">
    <source>
        <dbReference type="HAMAP-Rule" id="MF_00362"/>
    </source>
</evidence>
<dbReference type="AlphaFoldDB" id="A0A1G2G7X2"/>
<dbReference type="Pfam" id="PF00466">
    <property type="entry name" value="Ribosomal_L10"/>
    <property type="match status" value="1"/>
</dbReference>
<comment type="similarity">
    <text evidence="1 5">Belongs to the universal ribosomal protein uL10 family.</text>
</comment>